<dbReference type="EMBL" id="LR214940">
    <property type="protein sequence ID" value="VEU55237.1"/>
    <property type="molecule type" value="Genomic_DNA"/>
</dbReference>
<name>A0A448ZVF9_METOS</name>
<dbReference type="RefSeq" id="WP_022935889.1">
    <property type="nucleotide sequence ID" value="NZ_LR214940.1"/>
</dbReference>
<feature type="transmembrane region" description="Helical" evidence="1">
    <location>
        <begin position="109"/>
        <end position="130"/>
    </location>
</feature>
<dbReference type="AlphaFoldDB" id="A0A448ZVF9"/>
<sequence>MEDNNFKEDGIVNEIKNELDETKIKNSNEVQDYTAEHNLDLNLIWQNPIKNLYEKFVNSFHKTYDKFILNSKEISESKDLVNNLNEKICLERKEIYNAKKTNKISGRKFANGLIFFLFFILIGLCFIPIFKKNKRIINEFNYFSSEKKKVINNLISEKKSSLLKAFGTYNLVELKDTFLSIYGISKVRNIKHNEIAIIENLKGFASFVSINKYDIRNSYIYDILYSYIYIKDIVTSGSATITISSGDKTYTQVITAYHTEPTPFLDREICYLIPTNYLPSLNFIRMSHAIWSDKDIKKKQKNGESIPENIEFAKRFDYYYNDEIKYFQYFPLITQNNFVGFEAYFKQNNVPNFDINKSQNALHSSSLACHNIESYHENPYYIVRNILSDDEITFDKLANDIKIEIWRSAQKIFQFLTMAYSNKNICLESFKEIGEQYLSDYLDDKQFSSDISLEYIHMLNSLCGSNFFKFKYARFNNTRPIYFKYVSHKKYLNVIEQIISMNSWYSEDLIDIVYKSGTSISVPFTRFYPTSENKIVYVFPKFHLNSKSGIIISRPCETTSLTLNSNFQDPIIDEAIKVNNIEISADVYKYCATNVIQSSVQLIDYFYKKFPLLKDKSYFVINSTISAIYLDDNKSPYSLEEISNFLESLL</sequence>
<evidence type="ECO:0000256" key="1">
    <source>
        <dbReference type="SAM" id="Phobius"/>
    </source>
</evidence>
<keyword evidence="1" id="KW-1133">Transmembrane helix</keyword>
<reference evidence="2 3" key="1">
    <citation type="submission" date="2019-01" db="EMBL/GenBank/DDBJ databases">
        <authorList>
            <consortium name="Pathogen Informatics"/>
        </authorList>
    </citation>
    <scope>NUCLEOTIDE SEQUENCE [LARGE SCALE GENOMIC DNA]</scope>
    <source>
        <strain evidence="2 3">NCTC10112</strain>
    </source>
</reference>
<organism evidence="2 3">
    <name type="scientific">Metamycoplasma orale</name>
    <name type="common">Mycoplasma orale</name>
    <dbReference type="NCBI Taxonomy" id="2121"/>
    <lineage>
        <taxon>Bacteria</taxon>
        <taxon>Bacillati</taxon>
        <taxon>Mycoplasmatota</taxon>
        <taxon>Mycoplasmoidales</taxon>
        <taxon>Metamycoplasmataceae</taxon>
        <taxon>Metamycoplasma</taxon>
    </lineage>
</organism>
<evidence type="ECO:0000313" key="2">
    <source>
        <dbReference type="EMBL" id="VEU55237.1"/>
    </source>
</evidence>
<gene>
    <name evidence="2" type="ORF">NCTC10112_00123</name>
</gene>
<protein>
    <submittedName>
        <fullName evidence="2">Uncharacterized protein</fullName>
    </submittedName>
</protein>
<dbReference type="KEGG" id="mob:NCTC10112_00123"/>
<proteinExistence type="predicted"/>
<keyword evidence="3" id="KW-1185">Reference proteome</keyword>
<evidence type="ECO:0000313" key="3">
    <source>
        <dbReference type="Proteomes" id="UP000290482"/>
    </source>
</evidence>
<keyword evidence="1" id="KW-0472">Membrane</keyword>
<dbReference type="Proteomes" id="UP000290482">
    <property type="component" value="Chromosome"/>
</dbReference>
<accession>A0A448ZVF9</accession>
<dbReference type="OrthoDB" id="399091at2"/>
<keyword evidence="1" id="KW-0812">Transmembrane</keyword>